<evidence type="ECO:0000313" key="2">
    <source>
        <dbReference type="Proteomes" id="UP000076580"/>
    </source>
</evidence>
<dbReference type="EMBL" id="LAYC01000002">
    <property type="protein sequence ID" value="KYK58347.1"/>
    <property type="molecule type" value="Genomic_DNA"/>
</dbReference>
<proteinExistence type="predicted"/>
<accession>A0A151GMK8</accession>
<sequence length="155" mass="17106">MTSSLLLVTQFPSHRERRQLRPLHPSSFASVRHHVAIAFPAHRSLRGLGLAVHQTTSSRYSSVQLHARTPSSHVAVASVVMARQSYERAVPSTLRRRLVQERAALSHLGSPHRRGGRRAVIPMLKPRIECRATSDARRATVAANSPSAATTARRC</sequence>
<protein>
    <submittedName>
        <fullName evidence="1">Uncharacterized protein</fullName>
    </submittedName>
</protein>
<name>A0A151GMK8_DRECN</name>
<dbReference type="GeneID" id="63718003"/>
<reference evidence="1 2" key="1">
    <citation type="journal article" date="2016" name="Sci. Rep.">
        <title>Insights into Adaptations to a Near-Obligate Nematode Endoparasitic Lifestyle from the Finished Genome of Drechmeria coniospora.</title>
        <authorList>
            <person name="Zhang L."/>
            <person name="Zhou Z."/>
            <person name="Guo Q."/>
            <person name="Fokkens L."/>
            <person name="Miskei M."/>
            <person name="Pocsi I."/>
            <person name="Zhang W."/>
            <person name="Chen M."/>
            <person name="Wang L."/>
            <person name="Sun Y."/>
            <person name="Donzelli B.G."/>
            <person name="Gibson D.M."/>
            <person name="Nelson D.R."/>
            <person name="Luo J.G."/>
            <person name="Rep M."/>
            <person name="Liu H."/>
            <person name="Yang S."/>
            <person name="Wang J."/>
            <person name="Krasnoff S.B."/>
            <person name="Xu Y."/>
            <person name="Molnar I."/>
            <person name="Lin M."/>
        </authorList>
    </citation>
    <scope>NUCLEOTIDE SEQUENCE [LARGE SCALE GENOMIC DNA]</scope>
    <source>
        <strain evidence="1 2">ARSEF 6962</strain>
    </source>
</reference>
<gene>
    <name evidence="1" type="ORF">DCS_05360</name>
</gene>
<dbReference type="RefSeq" id="XP_040657699.1">
    <property type="nucleotide sequence ID" value="XM_040802666.1"/>
</dbReference>
<organism evidence="1 2">
    <name type="scientific">Drechmeria coniospora</name>
    <name type="common">Nematophagous fungus</name>
    <name type="synonym">Meria coniospora</name>
    <dbReference type="NCBI Taxonomy" id="98403"/>
    <lineage>
        <taxon>Eukaryota</taxon>
        <taxon>Fungi</taxon>
        <taxon>Dikarya</taxon>
        <taxon>Ascomycota</taxon>
        <taxon>Pezizomycotina</taxon>
        <taxon>Sordariomycetes</taxon>
        <taxon>Hypocreomycetidae</taxon>
        <taxon>Hypocreales</taxon>
        <taxon>Ophiocordycipitaceae</taxon>
        <taxon>Drechmeria</taxon>
    </lineage>
</organism>
<comment type="caution">
    <text evidence="1">The sequence shown here is derived from an EMBL/GenBank/DDBJ whole genome shotgun (WGS) entry which is preliminary data.</text>
</comment>
<dbReference type="AlphaFoldDB" id="A0A151GMK8"/>
<keyword evidence="2" id="KW-1185">Reference proteome</keyword>
<dbReference type="Proteomes" id="UP000076580">
    <property type="component" value="Chromosome 02"/>
</dbReference>
<dbReference type="InParanoid" id="A0A151GMK8"/>
<evidence type="ECO:0000313" key="1">
    <source>
        <dbReference type="EMBL" id="KYK58347.1"/>
    </source>
</evidence>